<evidence type="ECO:0000313" key="2">
    <source>
        <dbReference type="Proteomes" id="UP000265618"/>
    </source>
</evidence>
<accession>A0A9K3CSH5</accession>
<comment type="caution">
    <text evidence="1">The sequence shown here is derived from an EMBL/GenBank/DDBJ whole genome shotgun (WGS) entry which is preliminary data.</text>
</comment>
<gene>
    <name evidence="1" type="ORF">KIPB_002592</name>
</gene>
<protein>
    <submittedName>
        <fullName evidence="1">Uncharacterized protein</fullName>
    </submittedName>
</protein>
<organism evidence="1 2">
    <name type="scientific">Kipferlia bialata</name>
    <dbReference type="NCBI Taxonomy" id="797122"/>
    <lineage>
        <taxon>Eukaryota</taxon>
        <taxon>Metamonada</taxon>
        <taxon>Carpediemonas-like organisms</taxon>
        <taxon>Kipferlia</taxon>
    </lineage>
</organism>
<evidence type="ECO:0000313" key="1">
    <source>
        <dbReference type="EMBL" id="GIQ81607.1"/>
    </source>
</evidence>
<reference evidence="1 2" key="1">
    <citation type="journal article" date="2018" name="PLoS ONE">
        <title>The draft genome of Kipferlia bialata reveals reductive genome evolution in fornicate parasites.</title>
        <authorList>
            <person name="Tanifuji G."/>
            <person name="Takabayashi S."/>
            <person name="Kume K."/>
            <person name="Takagi M."/>
            <person name="Nakayama T."/>
            <person name="Kamikawa R."/>
            <person name="Inagaki Y."/>
            <person name="Hashimoto T."/>
        </authorList>
    </citation>
    <scope>NUCLEOTIDE SEQUENCE [LARGE SCALE GENOMIC DNA]</scope>
    <source>
        <strain evidence="1">NY0173</strain>
    </source>
</reference>
<dbReference type="EMBL" id="BDIP01000441">
    <property type="protein sequence ID" value="GIQ81607.1"/>
    <property type="molecule type" value="Genomic_DNA"/>
</dbReference>
<dbReference type="InterPro" id="IPR029032">
    <property type="entry name" value="AhpD-like"/>
</dbReference>
<dbReference type="AlphaFoldDB" id="A0A9K3CSH5"/>
<keyword evidence="2" id="KW-1185">Reference proteome</keyword>
<dbReference type="Gene3D" id="1.20.1290.10">
    <property type="entry name" value="AhpD-like"/>
    <property type="match status" value="1"/>
</dbReference>
<dbReference type="SUPFAM" id="SSF69118">
    <property type="entry name" value="AhpD-like"/>
    <property type="match status" value="1"/>
</dbReference>
<dbReference type="Proteomes" id="UP000265618">
    <property type="component" value="Unassembled WGS sequence"/>
</dbReference>
<sequence length="58" mass="6264">LRSDCHISDATWAGLGETLSQKQLMDVIFTVGQYTMVSMALRSMGVPLDEGLEGGFTV</sequence>
<name>A0A9K3CSH5_9EUKA</name>
<proteinExistence type="predicted"/>
<feature type="non-terminal residue" evidence="1">
    <location>
        <position position="1"/>
    </location>
</feature>